<protein>
    <submittedName>
        <fullName evidence="2">Uncharacterized protein</fullName>
    </submittedName>
</protein>
<keyword evidence="3" id="KW-1185">Reference proteome</keyword>
<organism evidence="2 3">
    <name type="scientific">Capsulimonas corticalis</name>
    <dbReference type="NCBI Taxonomy" id="2219043"/>
    <lineage>
        <taxon>Bacteria</taxon>
        <taxon>Bacillati</taxon>
        <taxon>Armatimonadota</taxon>
        <taxon>Armatimonadia</taxon>
        <taxon>Capsulimonadales</taxon>
        <taxon>Capsulimonadaceae</taxon>
        <taxon>Capsulimonas</taxon>
    </lineage>
</organism>
<sequence>MSLFDKFGKKPRTDTPQSVPTPRPIGFSAAPPEWAEQRGEFYDDYFGGAAMVAHEIISQIPTIHVYIYPPHGSRNYSTLITSGVSDLPMPMEPGQNLPIEKRRVELFMRVPRLDMAEFTTDMPWQVQMLRFIGKFPFENSRPLVEFKTFTLGEVPESDVLKHVVLMPPFYEAPPFTSGLTHLDGTRVSFLWLDLITDAELEAKLSGGSEALMQIFKRSKHTPILNVGRPSYV</sequence>
<name>A0A402CQH5_9BACT</name>
<reference evidence="2 3" key="1">
    <citation type="journal article" date="2019" name="Int. J. Syst. Evol. Microbiol.">
        <title>Capsulimonas corticalis gen. nov., sp. nov., an aerobic capsulated bacterium, of a novel bacterial order, Capsulimonadales ord. nov., of the class Armatimonadia of the phylum Armatimonadetes.</title>
        <authorList>
            <person name="Li J."/>
            <person name="Kudo C."/>
            <person name="Tonouchi A."/>
        </authorList>
    </citation>
    <scope>NUCLEOTIDE SEQUENCE [LARGE SCALE GENOMIC DNA]</scope>
    <source>
        <strain evidence="2 3">AX-7</strain>
    </source>
</reference>
<dbReference type="InterPro" id="IPR020941">
    <property type="entry name" value="SUFU-like_domain"/>
</dbReference>
<feature type="compositionally biased region" description="Basic and acidic residues" evidence="1">
    <location>
        <begin position="1"/>
        <end position="13"/>
    </location>
</feature>
<dbReference type="KEGG" id="ccot:CCAX7_47420"/>
<feature type="region of interest" description="Disordered" evidence="1">
    <location>
        <begin position="1"/>
        <end position="30"/>
    </location>
</feature>
<evidence type="ECO:0000313" key="3">
    <source>
        <dbReference type="Proteomes" id="UP000287394"/>
    </source>
</evidence>
<gene>
    <name evidence="2" type="ORF">CCAX7_47420</name>
</gene>
<dbReference type="RefSeq" id="WP_119319605.1">
    <property type="nucleotide sequence ID" value="NZ_AP025739.1"/>
</dbReference>
<dbReference type="EMBL" id="AP025739">
    <property type="protein sequence ID" value="BDI32691.1"/>
    <property type="molecule type" value="Genomic_DNA"/>
</dbReference>
<accession>A0A402CQH5</accession>
<dbReference type="AlphaFoldDB" id="A0A402CQH5"/>
<proteinExistence type="predicted"/>
<dbReference type="Proteomes" id="UP000287394">
    <property type="component" value="Chromosome"/>
</dbReference>
<dbReference type="Pfam" id="PF05076">
    <property type="entry name" value="SUFU"/>
    <property type="match status" value="1"/>
</dbReference>
<evidence type="ECO:0000313" key="2">
    <source>
        <dbReference type="EMBL" id="BDI32691.1"/>
    </source>
</evidence>
<evidence type="ECO:0000256" key="1">
    <source>
        <dbReference type="SAM" id="MobiDB-lite"/>
    </source>
</evidence>
<dbReference type="OrthoDB" id="4827574at2"/>